<comment type="caution">
    <text evidence="2">The sequence shown here is derived from an EMBL/GenBank/DDBJ whole genome shotgun (WGS) entry which is preliminary data.</text>
</comment>
<proteinExistence type="predicted"/>
<name>A0ABW3UWX2_9BACL</name>
<organism evidence="2 3">
    <name type="scientific">Paenibacillus vulneris</name>
    <dbReference type="NCBI Taxonomy" id="1133364"/>
    <lineage>
        <taxon>Bacteria</taxon>
        <taxon>Bacillati</taxon>
        <taxon>Bacillota</taxon>
        <taxon>Bacilli</taxon>
        <taxon>Bacillales</taxon>
        <taxon>Paenibacillaceae</taxon>
        <taxon>Paenibacillus</taxon>
    </lineage>
</organism>
<feature type="region of interest" description="Disordered" evidence="1">
    <location>
        <begin position="81"/>
        <end position="106"/>
    </location>
</feature>
<accession>A0ABW3UWX2</accession>
<dbReference type="EMBL" id="JBHTLU010000059">
    <property type="protein sequence ID" value="MFD1225428.1"/>
    <property type="molecule type" value="Genomic_DNA"/>
</dbReference>
<dbReference type="InterPro" id="IPR025577">
    <property type="entry name" value="FlxA"/>
</dbReference>
<feature type="compositionally biased region" description="Polar residues" evidence="1">
    <location>
        <begin position="1"/>
        <end position="13"/>
    </location>
</feature>
<feature type="compositionally biased region" description="Basic and acidic residues" evidence="1">
    <location>
        <begin position="178"/>
        <end position="195"/>
    </location>
</feature>
<evidence type="ECO:0000256" key="1">
    <source>
        <dbReference type="SAM" id="MobiDB-lite"/>
    </source>
</evidence>
<gene>
    <name evidence="2" type="ORF">ACFQ4B_35650</name>
</gene>
<feature type="compositionally biased region" description="Basic and acidic residues" evidence="1">
    <location>
        <begin position="216"/>
        <end position="233"/>
    </location>
</feature>
<dbReference type="RefSeq" id="WP_345587719.1">
    <property type="nucleotide sequence ID" value="NZ_BAABJG010000013.1"/>
</dbReference>
<dbReference type="Pfam" id="PF14282">
    <property type="entry name" value="FlxA"/>
    <property type="match status" value="1"/>
</dbReference>
<keyword evidence="3" id="KW-1185">Reference proteome</keyword>
<evidence type="ECO:0000313" key="2">
    <source>
        <dbReference type="EMBL" id="MFD1225428.1"/>
    </source>
</evidence>
<reference evidence="3" key="1">
    <citation type="journal article" date="2019" name="Int. J. Syst. Evol. Microbiol.">
        <title>The Global Catalogue of Microorganisms (GCM) 10K type strain sequencing project: providing services to taxonomists for standard genome sequencing and annotation.</title>
        <authorList>
            <consortium name="The Broad Institute Genomics Platform"/>
            <consortium name="The Broad Institute Genome Sequencing Center for Infectious Disease"/>
            <person name="Wu L."/>
            <person name="Ma J."/>
        </authorList>
    </citation>
    <scope>NUCLEOTIDE SEQUENCE [LARGE SCALE GENOMIC DNA]</scope>
    <source>
        <strain evidence="3">CCUG 53270</strain>
    </source>
</reference>
<sequence length="233" mass="26056">MKISGLSNSTTKYAQPAAAANSNSTQSLINALQKQKTQLQDQVKQVQQSKMSTEMKQNKIKELDDQIKALDKQIADAIAKKRTEEQQKASEAQSNDQDDEEDAQVLNEKVVTGLVSATNSMKKGDAAFTVYKKEAAKVIHPDINKMERALSYAMPEYQKALQSSKLVEEGLQESKALSSKEDENDKRVQDTEKLSSEPGLTQEQEADGSFGLSEEEMLKDQKEDQRKRIDIRI</sequence>
<evidence type="ECO:0000313" key="3">
    <source>
        <dbReference type="Proteomes" id="UP001597180"/>
    </source>
</evidence>
<feature type="region of interest" description="Disordered" evidence="1">
    <location>
        <begin position="162"/>
        <end position="233"/>
    </location>
</feature>
<feature type="region of interest" description="Disordered" evidence="1">
    <location>
        <begin position="1"/>
        <end position="26"/>
    </location>
</feature>
<protein>
    <submittedName>
        <fullName evidence="2">FlxA-like family protein</fullName>
    </submittedName>
</protein>
<dbReference type="Proteomes" id="UP001597180">
    <property type="component" value="Unassembled WGS sequence"/>
</dbReference>